<feature type="region of interest" description="Disordered" evidence="3">
    <location>
        <begin position="355"/>
        <end position="414"/>
    </location>
</feature>
<feature type="compositionally biased region" description="Basic and acidic residues" evidence="3">
    <location>
        <begin position="355"/>
        <end position="407"/>
    </location>
</feature>
<dbReference type="OrthoDB" id="446635at2759"/>
<sequence length="414" mass="46371">MATKLSFSLGKPKKDAQPVGTAPPLTRIALDDGEQKEQGSSSGKTARKKNDMTNMAAQAVSRKAQRRMDAELKVDNTVFQYDEIWDGMKLAEAKAKAIKEDNPDAKKPKYMENLIRSAETRRLDHLRAEEKMMQREREAEGDEFADKEKFVTQAYKDQMAEVRRAEAEEKAREEAERKKNKGLGGGMTHFYKRLLDDASKSHDAAVAASATPSSDPPLESVTAPGRIGPAPEHNLTVTRPRVSAPRPLEVAPNPDAVLSKPQVSKDGETRTVITEGGTQVEINDNNEVVDKRELLSAGLNLALPNTRNLSLLRAIHGSSKQGSDEPVAVHRAAGVAASKSEIRQRQRVQLEQQLEEERKRLVDEKEREEREERERIVRRRNDDSAVQDAKERYLARKRRKLEEEKGVQEQGGET</sequence>
<keyword evidence="2" id="KW-0175">Coiled coil</keyword>
<keyword evidence="6" id="KW-1185">Reference proteome</keyword>
<comment type="similarity">
    <text evidence="1">Belongs to the NSRP1 family.</text>
</comment>
<evidence type="ECO:0000313" key="5">
    <source>
        <dbReference type="EMBL" id="KAB5595642.1"/>
    </source>
</evidence>
<evidence type="ECO:0000256" key="3">
    <source>
        <dbReference type="SAM" id="MobiDB-lite"/>
    </source>
</evidence>
<dbReference type="InterPro" id="IPR053246">
    <property type="entry name" value="NS_splicing_regulatory_protein"/>
</dbReference>
<feature type="compositionally biased region" description="Basic and acidic residues" evidence="3">
    <location>
        <begin position="193"/>
        <end position="203"/>
    </location>
</feature>
<dbReference type="Pfam" id="PF09745">
    <property type="entry name" value="NSRP1_N"/>
    <property type="match status" value="1"/>
</dbReference>
<dbReference type="GO" id="GO:0000381">
    <property type="term" value="P:regulation of alternative mRNA splicing, via spliceosome"/>
    <property type="evidence" value="ECO:0007669"/>
    <property type="project" value="InterPro"/>
</dbReference>
<dbReference type="PANTHER" id="PTHR47845">
    <property type="entry name" value="NUCLEAR SPECKLE SPLICING REGULATORY PROTEIN 1 HOMOLOG"/>
    <property type="match status" value="1"/>
</dbReference>
<dbReference type="PANTHER" id="PTHR47845:SF1">
    <property type="entry name" value="NUCLEAR SPECKLE SPLICING REGULATORY PROTEIN 1 HOMOLOG"/>
    <property type="match status" value="1"/>
</dbReference>
<evidence type="ECO:0000259" key="4">
    <source>
        <dbReference type="Pfam" id="PF09745"/>
    </source>
</evidence>
<reference evidence="5 6" key="1">
    <citation type="journal article" date="2019" name="Fungal Biol. Biotechnol.">
        <title>Draft genome sequence of fastidious pathogen Ceratobasidium theobromae, which causes vascular-streak dieback in Theobroma cacao.</title>
        <authorList>
            <person name="Ali S.S."/>
            <person name="Asman A."/>
            <person name="Shao J."/>
            <person name="Firmansyah A.P."/>
            <person name="Susilo A.W."/>
            <person name="Rosmana A."/>
            <person name="McMahon P."/>
            <person name="Junaid M."/>
            <person name="Guest D."/>
            <person name="Kheng T.Y."/>
            <person name="Meinhardt L.W."/>
            <person name="Bailey B.A."/>
        </authorList>
    </citation>
    <scope>NUCLEOTIDE SEQUENCE [LARGE SCALE GENOMIC DNA]</scope>
    <source>
        <strain evidence="5 6">CT2</strain>
    </source>
</reference>
<accession>A0A5N5QV48</accession>
<name>A0A5N5QV48_9AGAM</name>
<dbReference type="EMBL" id="SSOP01000007">
    <property type="protein sequence ID" value="KAB5595642.1"/>
    <property type="molecule type" value="Genomic_DNA"/>
</dbReference>
<organism evidence="5 6">
    <name type="scientific">Ceratobasidium theobromae</name>
    <dbReference type="NCBI Taxonomy" id="1582974"/>
    <lineage>
        <taxon>Eukaryota</taxon>
        <taxon>Fungi</taxon>
        <taxon>Dikarya</taxon>
        <taxon>Basidiomycota</taxon>
        <taxon>Agaricomycotina</taxon>
        <taxon>Agaricomycetes</taxon>
        <taxon>Cantharellales</taxon>
        <taxon>Ceratobasidiaceae</taxon>
        <taxon>Ceratobasidium</taxon>
    </lineage>
</organism>
<dbReference type="InterPro" id="IPR018612">
    <property type="entry name" value="NSRP1_N"/>
</dbReference>
<gene>
    <name evidence="5" type="ORF">CTheo_880</name>
</gene>
<protein>
    <submittedName>
        <fullName evidence="5">Nuclear speckle splicing regulatory protein</fullName>
    </submittedName>
</protein>
<proteinExistence type="inferred from homology"/>
<evidence type="ECO:0000256" key="1">
    <source>
        <dbReference type="ARBA" id="ARBA00010126"/>
    </source>
</evidence>
<comment type="caution">
    <text evidence="5">The sequence shown here is derived from an EMBL/GenBank/DDBJ whole genome shotgun (WGS) entry which is preliminary data.</text>
</comment>
<evidence type="ECO:0000313" key="6">
    <source>
        <dbReference type="Proteomes" id="UP000383932"/>
    </source>
</evidence>
<dbReference type="AlphaFoldDB" id="A0A5N5QV48"/>
<feature type="domain" description="Nuclear speckle splicing regulatory protein 1 N-terminal" evidence="4">
    <location>
        <begin position="65"/>
        <end position="181"/>
    </location>
</feature>
<feature type="region of interest" description="Disordered" evidence="3">
    <location>
        <begin position="161"/>
        <end position="276"/>
    </location>
</feature>
<evidence type="ECO:0000256" key="2">
    <source>
        <dbReference type="ARBA" id="ARBA00023054"/>
    </source>
</evidence>
<dbReference type="Proteomes" id="UP000383932">
    <property type="component" value="Unassembled WGS sequence"/>
</dbReference>
<feature type="region of interest" description="Disordered" evidence="3">
    <location>
        <begin position="1"/>
        <end position="67"/>
    </location>
</feature>
<feature type="compositionally biased region" description="Basic and acidic residues" evidence="3">
    <location>
        <begin position="161"/>
        <end position="177"/>
    </location>
</feature>